<feature type="domain" description="N-acetyltransferase" evidence="1">
    <location>
        <begin position="26"/>
        <end position="176"/>
    </location>
</feature>
<comment type="caution">
    <text evidence="2">The sequence shown here is derived from an EMBL/GenBank/DDBJ whole genome shotgun (WGS) entry which is preliminary data.</text>
</comment>
<dbReference type="PROSITE" id="PS51186">
    <property type="entry name" value="GNAT"/>
    <property type="match status" value="1"/>
</dbReference>
<dbReference type="Gene3D" id="3.40.630.30">
    <property type="match status" value="1"/>
</dbReference>
<dbReference type="GO" id="GO:0016747">
    <property type="term" value="F:acyltransferase activity, transferring groups other than amino-acyl groups"/>
    <property type="evidence" value="ECO:0007669"/>
    <property type="project" value="InterPro"/>
</dbReference>
<proteinExistence type="predicted"/>
<reference evidence="2" key="1">
    <citation type="journal article" date="2022" name="Int. J. Syst. Evol. Microbiol.">
        <title>Genome-based, phenotypic and chemotaxonomic classification of Faecalibacterium strains: proposal of three novel species Faecalibacterium duncaniae sp. nov., Faecalibacterium hattorii sp. nov. and Faecalibacterium gallinarum sp. nov. .</title>
        <authorList>
            <person name="Sakamoto M."/>
            <person name="Sakurai N."/>
            <person name="Tanno H."/>
            <person name="Iino T."/>
            <person name="Ohkuma M."/>
            <person name="Endo A."/>
        </authorList>
    </citation>
    <scope>NUCLEOTIDE SEQUENCE</scope>
    <source>
        <strain evidence="2">JCM 17207</strain>
    </source>
</reference>
<gene>
    <name evidence="2" type="ORF">JCM17207_02180</name>
</gene>
<dbReference type="PANTHER" id="PTHR43792">
    <property type="entry name" value="GNAT FAMILY, PUTATIVE (AFU_ORTHOLOGUE AFUA_3G00765)-RELATED-RELATED"/>
    <property type="match status" value="1"/>
</dbReference>
<dbReference type="PANTHER" id="PTHR43792:SF1">
    <property type="entry name" value="N-ACETYLTRANSFERASE DOMAIN-CONTAINING PROTEIN"/>
    <property type="match status" value="1"/>
</dbReference>
<sequence length="180" mass="20256">MEKAVVIMPDITLGKGSFSDWEALWQNIWSFPESARYMQWEPTHSAEAAQDRMERTLRWQASHPAFTIYENATGQAIGFAGLLEHKPGLYMDTGLALGPAYTGRGYGRQALRALMQVAFEQLGAQKLVCGCRTENAPSRRLQLSCGLRYSHTEPSIDPHTGAPCEIEFYAMTREEYFSNL</sequence>
<accession>A0AA37IWB5</accession>
<evidence type="ECO:0000313" key="3">
    <source>
        <dbReference type="Proteomes" id="UP001055185"/>
    </source>
</evidence>
<name>A0AA37IWB5_9FIRM</name>
<dbReference type="AlphaFoldDB" id="A0AA37IWB5"/>
<dbReference type="RefSeq" id="WP_238315620.1">
    <property type="nucleotide sequence ID" value="NZ_BQKV01000012.1"/>
</dbReference>
<evidence type="ECO:0000259" key="1">
    <source>
        <dbReference type="PROSITE" id="PS51186"/>
    </source>
</evidence>
<dbReference type="CDD" id="cd04301">
    <property type="entry name" value="NAT_SF"/>
    <property type="match status" value="1"/>
</dbReference>
<dbReference type="Proteomes" id="UP001055185">
    <property type="component" value="Unassembled WGS sequence"/>
</dbReference>
<dbReference type="EMBL" id="BQKV01000012">
    <property type="protein sequence ID" value="GJN63593.1"/>
    <property type="molecule type" value="Genomic_DNA"/>
</dbReference>
<organism evidence="2 3">
    <name type="scientific">Faecalibacterium gallinarum</name>
    <dbReference type="NCBI Taxonomy" id="2903556"/>
    <lineage>
        <taxon>Bacteria</taxon>
        <taxon>Bacillati</taxon>
        <taxon>Bacillota</taxon>
        <taxon>Clostridia</taxon>
        <taxon>Eubacteriales</taxon>
        <taxon>Oscillospiraceae</taxon>
        <taxon>Faecalibacterium</taxon>
    </lineage>
</organism>
<protein>
    <recommendedName>
        <fullName evidence="1">N-acetyltransferase domain-containing protein</fullName>
    </recommendedName>
</protein>
<dbReference type="InterPro" id="IPR000182">
    <property type="entry name" value="GNAT_dom"/>
</dbReference>
<dbReference type="Pfam" id="PF13302">
    <property type="entry name" value="Acetyltransf_3"/>
    <property type="match status" value="1"/>
</dbReference>
<dbReference type="SUPFAM" id="SSF55729">
    <property type="entry name" value="Acyl-CoA N-acyltransferases (Nat)"/>
    <property type="match status" value="1"/>
</dbReference>
<dbReference type="InterPro" id="IPR016181">
    <property type="entry name" value="Acyl_CoA_acyltransferase"/>
</dbReference>
<evidence type="ECO:0000313" key="2">
    <source>
        <dbReference type="EMBL" id="GJN63593.1"/>
    </source>
</evidence>
<keyword evidence="3" id="KW-1185">Reference proteome</keyword>
<dbReference type="InterPro" id="IPR051531">
    <property type="entry name" value="N-acetyltransferase"/>
</dbReference>